<dbReference type="InterPro" id="IPR004675">
    <property type="entry name" value="AhpD_core"/>
</dbReference>
<keyword evidence="3" id="KW-1185">Reference proteome</keyword>
<accession>A0ABT8WT50</accession>
<dbReference type="InterPro" id="IPR029032">
    <property type="entry name" value="AhpD-like"/>
</dbReference>
<dbReference type="Proteomes" id="UP001176806">
    <property type="component" value="Unassembled WGS sequence"/>
</dbReference>
<comment type="caution">
    <text evidence="2">The sequence shown here is derived from an EMBL/GenBank/DDBJ whole genome shotgun (WGS) entry which is preliminary data.</text>
</comment>
<sequence>MERITFNEIPKEMMGNMISTENYINNSSLDFQLLELIRLRVAQINKCAYCVDMHYKELKHTGETELRTSTLSVWNETSFFTDKEKAVLQFTESLTELSKTDISNEIFDSLTRFFSTEEICNLTLAISQINTWTRLMRTFKSTAGNYKVTK</sequence>
<evidence type="ECO:0000313" key="3">
    <source>
        <dbReference type="Proteomes" id="UP001176806"/>
    </source>
</evidence>
<protein>
    <submittedName>
        <fullName evidence="2">Carboxymuconolactone decarboxylase family protein</fullName>
    </submittedName>
</protein>
<dbReference type="Pfam" id="PF02627">
    <property type="entry name" value="CMD"/>
    <property type="match status" value="1"/>
</dbReference>
<dbReference type="RefSeq" id="WP_303303622.1">
    <property type="nucleotide sequence ID" value="NZ_BAABDA010000028.1"/>
</dbReference>
<dbReference type="EMBL" id="JAUOEL010000007">
    <property type="protein sequence ID" value="MDO5976338.1"/>
    <property type="molecule type" value="Genomic_DNA"/>
</dbReference>
<dbReference type="PANTHER" id="PTHR34846">
    <property type="entry name" value="4-CARBOXYMUCONOLACTONE DECARBOXYLASE FAMILY PROTEIN (AFU_ORTHOLOGUE AFUA_6G11590)"/>
    <property type="match status" value="1"/>
</dbReference>
<dbReference type="InterPro" id="IPR003779">
    <property type="entry name" value="CMD-like"/>
</dbReference>
<name>A0ABT8WT50_9FLAO</name>
<organism evidence="2 3">
    <name type="scientific">Flavivirga jejuensis</name>
    <dbReference type="NCBI Taxonomy" id="870487"/>
    <lineage>
        <taxon>Bacteria</taxon>
        <taxon>Pseudomonadati</taxon>
        <taxon>Bacteroidota</taxon>
        <taxon>Flavobacteriia</taxon>
        <taxon>Flavobacteriales</taxon>
        <taxon>Flavobacteriaceae</taxon>
        <taxon>Flavivirga</taxon>
    </lineage>
</organism>
<dbReference type="Gene3D" id="1.20.1290.10">
    <property type="entry name" value="AhpD-like"/>
    <property type="match status" value="1"/>
</dbReference>
<evidence type="ECO:0000313" key="2">
    <source>
        <dbReference type="EMBL" id="MDO5976338.1"/>
    </source>
</evidence>
<gene>
    <name evidence="2" type="ORF">Q4Q40_19235</name>
</gene>
<dbReference type="NCBIfam" id="TIGR00778">
    <property type="entry name" value="ahpD_dom"/>
    <property type="match status" value="1"/>
</dbReference>
<reference evidence="2" key="1">
    <citation type="submission" date="2023-07" db="EMBL/GenBank/DDBJ databases">
        <title>Two novel species in the genus Flavivirga.</title>
        <authorList>
            <person name="Kwon K."/>
        </authorList>
    </citation>
    <scope>NUCLEOTIDE SEQUENCE</scope>
    <source>
        <strain evidence="2">KACC 14158</strain>
    </source>
</reference>
<feature type="domain" description="Carboxymuconolactone decarboxylase-like" evidence="1">
    <location>
        <begin position="23"/>
        <end position="92"/>
    </location>
</feature>
<dbReference type="SUPFAM" id="SSF69118">
    <property type="entry name" value="AhpD-like"/>
    <property type="match status" value="1"/>
</dbReference>
<evidence type="ECO:0000259" key="1">
    <source>
        <dbReference type="Pfam" id="PF02627"/>
    </source>
</evidence>
<dbReference type="PANTHER" id="PTHR34846:SF10">
    <property type="entry name" value="CYTOPLASMIC PROTEIN"/>
    <property type="match status" value="1"/>
</dbReference>
<proteinExistence type="predicted"/>